<dbReference type="EMBL" id="JBJDOT010000031">
    <property type="protein sequence ID" value="MFK3865833.1"/>
    <property type="molecule type" value="Genomic_DNA"/>
</dbReference>
<dbReference type="GO" id="GO:0051213">
    <property type="term" value="F:dioxygenase activity"/>
    <property type="evidence" value="ECO:0007669"/>
    <property type="project" value="UniProtKB-KW"/>
</dbReference>
<dbReference type="Gene3D" id="3.60.130.10">
    <property type="entry name" value="Clavaminate synthase-like"/>
    <property type="match status" value="1"/>
</dbReference>
<evidence type="ECO:0000313" key="6">
    <source>
        <dbReference type="Proteomes" id="UP001620262"/>
    </source>
</evidence>
<dbReference type="PANTHER" id="PTHR10696:SF56">
    <property type="entry name" value="TAUD_TFDA-LIKE DOMAIN-CONTAINING PROTEIN"/>
    <property type="match status" value="1"/>
</dbReference>
<keyword evidence="6" id="KW-1185">Reference proteome</keyword>
<organism evidence="5 6">
    <name type="scientific">Pseudoalteromonas rhizosphaerae</name>
    <dbReference type="NCBI Taxonomy" id="2518973"/>
    <lineage>
        <taxon>Bacteria</taxon>
        <taxon>Pseudomonadati</taxon>
        <taxon>Pseudomonadota</taxon>
        <taxon>Gammaproteobacteria</taxon>
        <taxon>Alteromonadales</taxon>
        <taxon>Pseudoalteromonadaceae</taxon>
        <taxon>Pseudoalteromonas</taxon>
    </lineage>
</organism>
<dbReference type="Proteomes" id="UP001620262">
    <property type="component" value="Unassembled WGS sequence"/>
</dbReference>
<dbReference type="InterPro" id="IPR042098">
    <property type="entry name" value="TauD-like_sf"/>
</dbReference>
<dbReference type="EC" id="1.14.11.-" evidence="5"/>
<dbReference type="Pfam" id="PF02668">
    <property type="entry name" value="TauD"/>
    <property type="match status" value="1"/>
</dbReference>
<gene>
    <name evidence="5" type="ORF">ACI2JU_18450</name>
</gene>
<dbReference type="InterPro" id="IPR050411">
    <property type="entry name" value="AlphaKG_dependent_hydroxylases"/>
</dbReference>
<proteinExistence type="predicted"/>
<dbReference type="InterPro" id="IPR003819">
    <property type="entry name" value="TauD/TfdA-like"/>
</dbReference>
<dbReference type="PANTHER" id="PTHR10696">
    <property type="entry name" value="GAMMA-BUTYROBETAINE HYDROXYLASE-RELATED"/>
    <property type="match status" value="1"/>
</dbReference>
<dbReference type="SUPFAM" id="SSF51197">
    <property type="entry name" value="Clavaminate synthase-like"/>
    <property type="match status" value="1"/>
</dbReference>
<comment type="caution">
    <text evidence="5">The sequence shown here is derived from an EMBL/GenBank/DDBJ whole genome shotgun (WGS) entry which is preliminary data.</text>
</comment>
<sequence length="326" mass="37202">MKFSAWKKQQEKPEIVTQYPEKEGLPVVFDATLHRTDLISWVSEHKPIIMKELSRYGAVLLRRFEVNSIEGFEQFVAEMIGQVGKYIEGATPRSHVGQGVYTSTEFPQEQEIFLHNELSYTLTPPALLSFYCITPAREGGQTQLADVRKVLSFIDQDVIYEFERRGGWSLHRSFGFGMGPSIQKSFGSDDPESLTAYCKEAEIDILEHKGSMLKTRQQRPVVHQHPNTKEDVWFNHAVFWHPSSLPAEFQTTLAQSFKVTDFPFATFYGDGTPIPNKVIQHVRTAYREAEVMFDWKAGDVLLLDNKLIAHGRKPFSGERKVLVAMG</sequence>
<evidence type="ECO:0000256" key="1">
    <source>
        <dbReference type="ARBA" id="ARBA00001954"/>
    </source>
</evidence>
<accession>A0ABW8L1C4</accession>
<dbReference type="RefSeq" id="WP_404676145.1">
    <property type="nucleotide sequence ID" value="NZ_JBJDOT010000031.1"/>
</dbReference>
<name>A0ABW8L1C4_9GAMM</name>
<keyword evidence="2 5" id="KW-0560">Oxidoreductase</keyword>
<comment type="cofactor">
    <cofactor evidence="1">
        <name>Fe(2+)</name>
        <dbReference type="ChEBI" id="CHEBI:29033"/>
    </cofactor>
</comment>
<protein>
    <submittedName>
        <fullName evidence="5">TauD/TfdA family dioxygenase</fullName>
        <ecNumber evidence="5">1.14.11.-</ecNumber>
    </submittedName>
</protein>
<evidence type="ECO:0000313" key="5">
    <source>
        <dbReference type="EMBL" id="MFK3865833.1"/>
    </source>
</evidence>
<evidence type="ECO:0000259" key="4">
    <source>
        <dbReference type="Pfam" id="PF02668"/>
    </source>
</evidence>
<reference evidence="5 6" key="1">
    <citation type="submission" date="2024-11" db="EMBL/GenBank/DDBJ databases">
        <title>The Natural Products Discovery Center: Release of the First 8490 Sequenced Strains for Exploring Actinobacteria Biosynthetic Diversity.</title>
        <authorList>
            <person name="Kalkreuter E."/>
            <person name="Kautsar S.A."/>
            <person name="Yang D."/>
            <person name="Bader C.D."/>
            <person name="Teijaro C.N."/>
            <person name="Fluegel L."/>
            <person name="Davis C.M."/>
            <person name="Simpson J.R."/>
            <person name="Lauterbach L."/>
            <person name="Steele A.D."/>
            <person name="Gui C."/>
            <person name="Meng S."/>
            <person name="Li G."/>
            <person name="Viehrig K."/>
            <person name="Ye F."/>
            <person name="Su P."/>
            <person name="Kiefer A.F."/>
            <person name="Nichols A."/>
            <person name="Cepeda A.J."/>
            <person name="Yan W."/>
            <person name="Fan B."/>
            <person name="Jiang Y."/>
            <person name="Adhikari A."/>
            <person name="Zheng C.-J."/>
            <person name="Schuster L."/>
            <person name="Cowan T.M."/>
            <person name="Smanski M.J."/>
            <person name="Chevrette M.G."/>
            <person name="De Carvalho L.P.S."/>
            <person name="Shen B."/>
        </authorList>
    </citation>
    <scope>NUCLEOTIDE SEQUENCE [LARGE SCALE GENOMIC DNA]</scope>
    <source>
        <strain evidence="5 6">NPDC078403</strain>
    </source>
</reference>
<keyword evidence="3" id="KW-0045">Antibiotic biosynthesis</keyword>
<evidence type="ECO:0000256" key="2">
    <source>
        <dbReference type="ARBA" id="ARBA00023002"/>
    </source>
</evidence>
<feature type="domain" description="TauD/TfdA-like" evidence="4">
    <location>
        <begin position="40"/>
        <end position="324"/>
    </location>
</feature>
<keyword evidence="5" id="KW-0223">Dioxygenase</keyword>
<evidence type="ECO:0000256" key="3">
    <source>
        <dbReference type="ARBA" id="ARBA00023194"/>
    </source>
</evidence>